<dbReference type="EMBL" id="KZ305033">
    <property type="protein sequence ID" value="PIA45560.1"/>
    <property type="molecule type" value="Genomic_DNA"/>
</dbReference>
<dbReference type="PANTHER" id="PTHR43228:SF1">
    <property type="entry name" value="TWO-COMPONENT RESPONSE REGULATOR ARR22"/>
    <property type="match status" value="1"/>
</dbReference>
<dbReference type="Gene3D" id="3.40.50.2300">
    <property type="match status" value="1"/>
</dbReference>
<organism evidence="3 4">
    <name type="scientific">Aquilegia coerulea</name>
    <name type="common">Rocky mountain columbine</name>
    <dbReference type="NCBI Taxonomy" id="218851"/>
    <lineage>
        <taxon>Eukaryota</taxon>
        <taxon>Viridiplantae</taxon>
        <taxon>Streptophyta</taxon>
        <taxon>Embryophyta</taxon>
        <taxon>Tracheophyta</taxon>
        <taxon>Spermatophyta</taxon>
        <taxon>Magnoliopsida</taxon>
        <taxon>Ranunculales</taxon>
        <taxon>Ranunculaceae</taxon>
        <taxon>Thalictroideae</taxon>
        <taxon>Aquilegia</taxon>
    </lineage>
</organism>
<dbReference type="InterPro" id="IPR052048">
    <property type="entry name" value="ST_Response_Regulator"/>
</dbReference>
<dbReference type="AlphaFoldDB" id="A0A2G5DPW4"/>
<dbReference type="CDD" id="cd17546">
    <property type="entry name" value="REC_hyHK_CKI1_RcsC-like"/>
    <property type="match status" value="1"/>
</dbReference>
<keyword evidence="4" id="KW-1185">Reference proteome</keyword>
<dbReference type="Pfam" id="PF00072">
    <property type="entry name" value="Response_reg"/>
    <property type="match status" value="1"/>
</dbReference>
<protein>
    <recommendedName>
        <fullName evidence="2">Response regulatory domain-containing protein</fullName>
    </recommendedName>
</protein>
<evidence type="ECO:0000313" key="4">
    <source>
        <dbReference type="Proteomes" id="UP000230069"/>
    </source>
</evidence>
<feature type="modified residue" description="4-aspartylphosphate" evidence="1">
    <location>
        <position position="60"/>
    </location>
</feature>
<accession>A0A2G5DPW4</accession>
<dbReference type="InParanoid" id="A0A2G5DPW4"/>
<dbReference type="FunCoup" id="A0A2G5DPW4">
    <property type="interactions" value="31"/>
</dbReference>
<evidence type="ECO:0000313" key="3">
    <source>
        <dbReference type="EMBL" id="PIA45560.1"/>
    </source>
</evidence>
<gene>
    <name evidence="3" type="ORF">AQUCO_01600038v1</name>
</gene>
<proteinExistence type="predicted"/>
<dbReference type="GO" id="GO:0000160">
    <property type="term" value="P:phosphorelay signal transduction system"/>
    <property type="evidence" value="ECO:0007669"/>
    <property type="project" value="InterPro"/>
</dbReference>
<dbReference type="InterPro" id="IPR001789">
    <property type="entry name" value="Sig_transdc_resp-reg_receiver"/>
</dbReference>
<dbReference type="PROSITE" id="PS50110">
    <property type="entry name" value="RESPONSE_REGULATORY"/>
    <property type="match status" value="1"/>
</dbReference>
<keyword evidence="1" id="KW-0597">Phosphoprotein</keyword>
<dbReference type="STRING" id="218851.A0A2G5DPW4"/>
<dbReference type="OrthoDB" id="21225at2759"/>
<dbReference type="Proteomes" id="UP000230069">
    <property type="component" value="Unassembled WGS sequence"/>
</dbReference>
<dbReference type="InterPro" id="IPR011006">
    <property type="entry name" value="CheY-like_superfamily"/>
</dbReference>
<reference evidence="3 4" key="1">
    <citation type="submission" date="2017-09" db="EMBL/GenBank/DDBJ databases">
        <title>WGS assembly of Aquilegia coerulea Goldsmith.</title>
        <authorList>
            <person name="Hodges S."/>
            <person name="Kramer E."/>
            <person name="Nordborg M."/>
            <person name="Tomkins J."/>
            <person name="Borevitz J."/>
            <person name="Derieg N."/>
            <person name="Yan J."/>
            <person name="Mihaltcheva S."/>
            <person name="Hayes R.D."/>
            <person name="Rokhsar D."/>
        </authorList>
    </citation>
    <scope>NUCLEOTIDE SEQUENCE [LARGE SCALE GENOMIC DNA]</scope>
    <source>
        <strain evidence="4">cv. Goldsmith</strain>
    </source>
</reference>
<evidence type="ECO:0000256" key="1">
    <source>
        <dbReference type="PROSITE-ProRule" id="PRU00169"/>
    </source>
</evidence>
<feature type="domain" description="Response regulatory" evidence="2">
    <location>
        <begin position="10"/>
        <end position="125"/>
    </location>
</feature>
<evidence type="ECO:0000259" key="2">
    <source>
        <dbReference type="PROSITE" id="PS50110"/>
    </source>
</evidence>
<name>A0A2G5DPW4_AQUCA</name>
<sequence length="127" mass="14315">MSSNSNTKLIALVVDDNKIMRNIEVKLLTKLGVEACEVYNGKEAVDLLRDENEFDLILMDLNMPVMNGLEATRLLREMGVTTRIIGLSSQASEYVREVFMEAGVDDFVEKPLSHTKLASILTKYFKN</sequence>
<dbReference type="SMART" id="SM00448">
    <property type="entry name" value="REC"/>
    <property type="match status" value="1"/>
</dbReference>
<dbReference type="PANTHER" id="PTHR43228">
    <property type="entry name" value="TWO-COMPONENT RESPONSE REGULATOR"/>
    <property type="match status" value="1"/>
</dbReference>
<dbReference type="SUPFAM" id="SSF52172">
    <property type="entry name" value="CheY-like"/>
    <property type="match status" value="1"/>
</dbReference>